<dbReference type="PANTHER" id="PTHR43301:SF3">
    <property type="entry name" value="ARABINAN ENDO-1,5-ALPHA-L-ARABINOSIDASE A-RELATED"/>
    <property type="match status" value="1"/>
</dbReference>
<keyword evidence="4 5" id="KW-0326">Glycosidase</keyword>
<keyword evidence="3 5" id="KW-0378">Hydrolase</keyword>
<comment type="caution">
    <text evidence="6">The sequence shown here is derived from an EMBL/GenBank/DDBJ whole genome shotgun (WGS) entry which is preliminary data.</text>
</comment>
<evidence type="ECO:0000256" key="3">
    <source>
        <dbReference type="ARBA" id="ARBA00022801"/>
    </source>
</evidence>
<evidence type="ECO:0000256" key="4">
    <source>
        <dbReference type="ARBA" id="ARBA00023295"/>
    </source>
</evidence>
<evidence type="ECO:0000313" key="6">
    <source>
        <dbReference type="EMBL" id="MFD2966122.1"/>
    </source>
</evidence>
<dbReference type="InterPro" id="IPR023296">
    <property type="entry name" value="Glyco_hydro_beta-prop_sf"/>
</dbReference>
<reference evidence="7" key="1">
    <citation type="journal article" date="2019" name="Int. J. Syst. Evol. Microbiol.">
        <title>The Global Catalogue of Microorganisms (GCM) 10K type strain sequencing project: providing services to taxonomists for standard genome sequencing and annotation.</title>
        <authorList>
            <consortium name="The Broad Institute Genomics Platform"/>
            <consortium name="The Broad Institute Genome Sequencing Center for Infectious Disease"/>
            <person name="Wu L."/>
            <person name="Ma J."/>
        </authorList>
    </citation>
    <scope>NUCLEOTIDE SEQUENCE [LARGE SCALE GENOMIC DNA]</scope>
    <source>
        <strain evidence="7">KCTC 22814</strain>
    </source>
</reference>
<dbReference type="PANTHER" id="PTHR43301">
    <property type="entry name" value="ARABINAN ENDO-1,5-ALPHA-L-ARABINOSIDASE"/>
    <property type="match status" value="1"/>
</dbReference>
<evidence type="ECO:0000256" key="2">
    <source>
        <dbReference type="ARBA" id="ARBA00009865"/>
    </source>
</evidence>
<comment type="pathway">
    <text evidence="1 5">Glycan metabolism; L-arabinan degradation.</text>
</comment>
<dbReference type="EMBL" id="JBHUPB010000003">
    <property type="protein sequence ID" value="MFD2966122.1"/>
    <property type="molecule type" value="Genomic_DNA"/>
</dbReference>
<dbReference type="RefSeq" id="WP_320183914.1">
    <property type="nucleotide sequence ID" value="NZ_CP138332.1"/>
</dbReference>
<accession>A0ABW6BAW5</accession>
<name>A0ABW6BAW5_9SPHI</name>
<dbReference type="InterPro" id="IPR050727">
    <property type="entry name" value="GH43_arabinanases"/>
</dbReference>
<gene>
    <name evidence="6" type="ORF">ACFS7Y_01925</name>
</gene>
<evidence type="ECO:0000256" key="1">
    <source>
        <dbReference type="ARBA" id="ARBA00004834"/>
    </source>
</evidence>
<dbReference type="Proteomes" id="UP001597525">
    <property type="component" value="Unassembled WGS sequence"/>
</dbReference>
<protein>
    <submittedName>
        <fullName evidence="6">Family 43 glycosylhydrolase</fullName>
    </submittedName>
</protein>
<dbReference type="InterPro" id="IPR006710">
    <property type="entry name" value="Glyco_hydro_43"/>
</dbReference>
<comment type="similarity">
    <text evidence="2 5">Belongs to the glycosyl hydrolase 43 family.</text>
</comment>
<dbReference type="Gene3D" id="2.115.10.20">
    <property type="entry name" value="Glycosyl hydrolase domain, family 43"/>
    <property type="match status" value="1"/>
</dbReference>
<dbReference type="InterPro" id="IPR016840">
    <property type="entry name" value="Glyco_hydro_43_endo_a_Ara-ase"/>
</dbReference>
<evidence type="ECO:0000256" key="5">
    <source>
        <dbReference type="PIRNR" id="PIRNR026534"/>
    </source>
</evidence>
<evidence type="ECO:0000313" key="7">
    <source>
        <dbReference type="Proteomes" id="UP001597525"/>
    </source>
</evidence>
<organism evidence="6 7">
    <name type="scientific">Sphingobacterium bambusae</name>
    <dbReference type="NCBI Taxonomy" id="662858"/>
    <lineage>
        <taxon>Bacteria</taxon>
        <taxon>Pseudomonadati</taxon>
        <taxon>Bacteroidota</taxon>
        <taxon>Sphingobacteriia</taxon>
        <taxon>Sphingobacteriales</taxon>
        <taxon>Sphingobacteriaceae</taxon>
        <taxon>Sphingobacterium</taxon>
    </lineage>
</organism>
<dbReference type="Pfam" id="PF04616">
    <property type="entry name" value="Glyco_hydro_43"/>
    <property type="match status" value="1"/>
</dbReference>
<keyword evidence="7" id="KW-1185">Reference proteome</keyword>
<dbReference type="PIRSF" id="PIRSF026534">
    <property type="entry name" value="Endo_alpha-L-arabinosidase"/>
    <property type="match status" value="1"/>
</dbReference>
<dbReference type="SUPFAM" id="SSF75005">
    <property type="entry name" value="Arabinanase/levansucrase/invertase"/>
    <property type="match status" value="1"/>
</dbReference>
<sequence>MKVISLLFVTLLGCYMCIAQRLGKLPVHDPVLIQQGDCFYLFSTGQGITVASSRDLKNWTREAPVFAEPPAWAVKAVPSFTGHIWAPDISYHNGRYHLYYSVSAFGKNTSCIAVASNKTLDPKDPEFQWVDHGLLLQSFPGSTDWNAIDPNFICDEHGQPYLSFGSFWGGLKLVKLSKDGLRTNDDLTNLPTIASRRAAADSIHSDLPQGVAENAIEAPFIFRHKNGYYYLFASIDYCCKGAASTYKMIVGRSKQLQGPYLDSEGIDMAKGGGKLLLEGNADWHGVGHNAVLNIHSQDYLVFHGYDAKDGGKAKLLMEELYWREDDWPTLLKSVYSENP</sequence>
<proteinExistence type="inferred from homology"/>